<proteinExistence type="predicted"/>
<evidence type="ECO:0000313" key="2">
    <source>
        <dbReference type="Proteomes" id="UP001295444"/>
    </source>
</evidence>
<feature type="non-terminal residue" evidence="1">
    <location>
        <position position="1"/>
    </location>
</feature>
<gene>
    <name evidence="1" type="ORF">PECUL_23A022054</name>
</gene>
<feature type="non-terminal residue" evidence="1">
    <location>
        <position position="65"/>
    </location>
</feature>
<dbReference type="AlphaFoldDB" id="A0AAD1VQP2"/>
<sequence length="65" mass="7462">PGTKRLLGPSDRNYWASCMQQRLAATWRPGLWAPHKDRIAEAFDHFWAQLWAKLAERAQTPAATD</sequence>
<organism evidence="1 2">
    <name type="scientific">Pelobates cultripes</name>
    <name type="common">Western spadefoot toad</name>
    <dbReference type="NCBI Taxonomy" id="61616"/>
    <lineage>
        <taxon>Eukaryota</taxon>
        <taxon>Metazoa</taxon>
        <taxon>Chordata</taxon>
        <taxon>Craniata</taxon>
        <taxon>Vertebrata</taxon>
        <taxon>Euteleostomi</taxon>
        <taxon>Amphibia</taxon>
        <taxon>Batrachia</taxon>
        <taxon>Anura</taxon>
        <taxon>Pelobatoidea</taxon>
        <taxon>Pelobatidae</taxon>
        <taxon>Pelobates</taxon>
    </lineage>
</organism>
<protein>
    <submittedName>
        <fullName evidence="1">Uncharacterized protein</fullName>
    </submittedName>
</protein>
<keyword evidence="2" id="KW-1185">Reference proteome</keyword>
<name>A0AAD1VQP2_PELCU</name>
<dbReference type="Proteomes" id="UP001295444">
    <property type="component" value="Chromosome 01"/>
</dbReference>
<dbReference type="EMBL" id="OW240912">
    <property type="protein sequence ID" value="CAH2224423.1"/>
    <property type="molecule type" value="Genomic_DNA"/>
</dbReference>
<reference evidence="1" key="1">
    <citation type="submission" date="2022-03" db="EMBL/GenBank/DDBJ databases">
        <authorList>
            <person name="Alioto T."/>
            <person name="Alioto T."/>
            <person name="Gomez Garrido J."/>
        </authorList>
    </citation>
    <scope>NUCLEOTIDE SEQUENCE</scope>
</reference>
<accession>A0AAD1VQP2</accession>
<evidence type="ECO:0000313" key="1">
    <source>
        <dbReference type="EMBL" id="CAH2224423.1"/>
    </source>
</evidence>